<dbReference type="RefSeq" id="WP_015470369.1">
    <property type="nucleotide sequence ID" value="NC_020813.1"/>
</dbReference>
<gene>
    <name evidence="3" type="ORF">A11Q_1663</name>
</gene>
<feature type="signal peptide" evidence="1">
    <location>
        <begin position="1"/>
        <end position="18"/>
    </location>
</feature>
<dbReference type="PATRIC" id="fig|1184267.3.peg.1684"/>
<reference evidence="3 4" key="1">
    <citation type="journal article" date="2013" name="ISME J.">
        <title>By their genes ye shall know them: genomic signatures of predatory bacteria.</title>
        <authorList>
            <person name="Pasternak Z."/>
            <person name="Pietrokovski S."/>
            <person name="Rotem O."/>
            <person name="Gophna U."/>
            <person name="Lurie-Weinberger M.N."/>
            <person name="Jurkevitch E."/>
        </authorList>
    </citation>
    <scope>NUCLEOTIDE SEQUENCE [LARGE SCALE GENOMIC DNA]</scope>
    <source>
        <strain evidence="3 4">JSS</strain>
    </source>
</reference>
<dbReference type="Pfam" id="PF01569">
    <property type="entry name" value="PAP2"/>
    <property type="match status" value="1"/>
</dbReference>
<evidence type="ECO:0000313" key="3">
    <source>
        <dbReference type="EMBL" id="AGH95879.1"/>
    </source>
</evidence>
<sequence>MRSFFLFFILFLTANLHAEELPTFKEKNIDRVWGRLTDQTSLSVLVMGTFASVATEPQDNRYREEWKQHQKMPRSVSALGDLVLGSGAAGATIIGLQYFFDDNSENWQSHVRALAWQTTTTTLMKYSFGRPRPGNKNRYESFPSGHTATAFATATSVSYAYGWKAAVIAYPLAVGVGLSRMADDMHWASDVVAGAFIGFLMGRAAYEPSEATISSSRSYGRLTPVLSQGYQGLNYVYSF</sequence>
<evidence type="ECO:0000313" key="4">
    <source>
        <dbReference type="Proteomes" id="UP000012040"/>
    </source>
</evidence>
<keyword evidence="4" id="KW-1185">Reference proteome</keyword>
<dbReference type="Gene3D" id="1.20.144.10">
    <property type="entry name" value="Phosphatidic acid phosphatase type 2/haloperoxidase"/>
    <property type="match status" value="1"/>
</dbReference>
<dbReference type="InterPro" id="IPR036938">
    <property type="entry name" value="PAP2/HPO_sf"/>
</dbReference>
<name>M4VRR5_9BACT</name>
<dbReference type="CDD" id="cd03394">
    <property type="entry name" value="PAP2_like_5"/>
    <property type="match status" value="1"/>
</dbReference>
<dbReference type="STRING" id="1184267.A11Q_1663"/>
<keyword evidence="1" id="KW-0732">Signal</keyword>
<dbReference type="Proteomes" id="UP000012040">
    <property type="component" value="Chromosome"/>
</dbReference>
<dbReference type="HOGENOM" id="CLU_1188060_0_0_7"/>
<dbReference type="eggNOG" id="COG0671">
    <property type="taxonomic scope" value="Bacteria"/>
</dbReference>
<dbReference type="EMBL" id="CP003537">
    <property type="protein sequence ID" value="AGH95879.1"/>
    <property type="molecule type" value="Genomic_DNA"/>
</dbReference>
<evidence type="ECO:0000259" key="2">
    <source>
        <dbReference type="SMART" id="SM00014"/>
    </source>
</evidence>
<feature type="chain" id="PRO_5004060449" description="Phosphatidic acid phosphatase type 2/haloperoxidase domain-containing protein" evidence="1">
    <location>
        <begin position="19"/>
        <end position="239"/>
    </location>
</feature>
<proteinExistence type="predicted"/>
<evidence type="ECO:0000256" key="1">
    <source>
        <dbReference type="SAM" id="SignalP"/>
    </source>
</evidence>
<dbReference type="PANTHER" id="PTHR14969:SF13">
    <property type="entry name" value="AT30094P"/>
    <property type="match status" value="1"/>
</dbReference>
<dbReference type="KEGG" id="bex:A11Q_1663"/>
<dbReference type="PANTHER" id="PTHR14969">
    <property type="entry name" value="SPHINGOSINE-1-PHOSPHATE PHOSPHOHYDROLASE"/>
    <property type="match status" value="1"/>
</dbReference>
<dbReference type="AlphaFoldDB" id="M4VRR5"/>
<feature type="domain" description="Phosphatidic acid phosphatase type 2/haloperoxidase" evidence="2">
    <location>
        <begin position="110"/>
        <end position="206"/>
    </location>
</feature>
<organism evidence="3 4">
    <name type="scientific">Pseudobdellovibrio exovorus JSS</name>
    <dbReference type="NCBI Taxonomy" id="1184267"/>
    <lineage>
        <taxon>Bacteria</taxon>
        <taxon>Pseudomonadati</taxon>
        <taxon>Bdellovibrionota</taxon>
        <taxon>Bdellovibrionia</taxon>
        <taxon>Bdellovibrionales</taxon>
        <taxon>Pseudobdellovibrionaceae</taxon>
        <taxon>Pseudobdellovibrio</taxon>
    </lineage>
</organism>
<accession>M4VRR5</accession>
<dbReference type="InterPro" id="IPR000326">
    <property type="entry name" value="PAP2/HPO"/>
</dbReference>
<dbReference type="SMART" id="SM00014">
    <property type="entry name" value="acidPPc"/>
    <property type="match status" value="1"/>
</dbReference>
<protein>
    <recommendedName>
        <fullName evidence="2">Phosphatidic acid phosphatase type 2/haloperoxidase domain-containing protein</fullName>
    </recommendedName>
</protein>
<dbReference type="SUPFAM" id="SSF48317">
    <property type="entry name" value="Acid phosphatase/Vanadium-dependent haloperoxidase"/>
    <property type="match status" value="1"/>
</dbReference>
<dbReference type="TCDB" id="9.B.105.5.1">
    <property type="family name" value="the lead resistance fusion protein (pbrbc) family"/>
</dbReference>